<dbReference type="GO" id="GO:0000166">
    <property type="term" value="F:nucleotide binding"/>
    <property type="evidence" value="ECO:0007669"/>
    <property type="project" value="UniProtKB-KW"/>
</dbReference>
<dbReference type="GO" id="GO:0006952">
    <property type="term" value="P:defense response"/>
    <property type="evidence" value="ECO:0007669"/>
    <property type="project" value="UniProtKB-KW"/>
</dbReference>
<gene>
    <name evidence="7" type="primary">gb11362</name>
    <name evidence="7" type="ORF">PR202_gb11362</name>
</gene>
<organism evidence="7 8">
    <name type="scientific">Eleusine coracana subsp. coracana</name>
    <dbReference type="NCBI Taxonomy" id="191504"/>
    <lineage>
        <taxon>Eukaryota</taxon>
        <taxon>Viridiplantae</taxon>
        <taxon>Streptophyta</taxon>
        <taxon>Embryophyta</taxon>
        <taxon>Tracheophyta</taxon>
        <taxon>Spermatophyta</taxon>
        <taxon>Magnoliopsida</taxon>
        <taxon>Liliopsida</taxon>
        <taxon>Poales</taxon>
        <taxon>Poaceae</taxon>
        <taxon>PACMAD clade</taxon>
        <taxon>Chloridoideae</taxon>
        <taxon>Cynodonteae</taxon>
        <taxon>Eleusininae</taxon>
        <taxon>Eleusine</taxon>
    </lineage>
</organism>
<evidence type="ECO:0000256" key="5">
    <source>
        <dbReference type="ARBA" id="ARBA00022821"/>
    </source>
</evidence>
<accession>A0AAV5EMU1</accession>
<reference evidence="7" key="1">
    <citation type="journal article" date="2018" name="DNA Res.">
        <title>Multiple hybrid de novo genome assembly of finger millet, an orphan allotetraploid crop.</title>
        <authorList>
            <person name="Hatakeyama M."/>
            <person name="Aluri S."/>
            <person name="Balachadran M.T."/>
            <person name="Sivarajan S.R."/>
            <person name="Patrignani A."/>
            <person name="Gruter S."/>
            <person name="Poveda L."/>
            <person name="Shimizu-Inatsugi R."/>
            <person name="Baeten J."/>
            <person name="Francoijs K.J."/>
            <person name="Nataraja K.N."/>
            <person name="Reddy Y.A.N."/>
            <person name="Phadnis S."/>
            <person name="Ravikumar R.L."/>
            <person name="Schlapbach R."/>
            <person name="Sreeman S.M."/>
            <person name="Shimizu K.K."/>
        </authorList>
    </citation>
    <scope>NUCLEOTIDE SEQUENCE</scope>
</reference>
<evidence type="ECO:0000259" key="6">
    <source>
        <dbReference type="Pfam" id="PF18052"/>
    </source>
</evidence>
<keyword evidence="2" id="KW-0433">Leucine-rich repeat</keyword>
<dbReference type="EMBL" id="BQKI01000076">
    <property type="protein sequence ID" value="GJN23693.1"/>
    <property type="molecule type" value="Genomic_DNA"/>
</dbReference>
<evidence type="ECO:0000256" key="3">
    <source>
        <dbReference type="ARBA" id="ARBA00022737"/>
    </source>
</evidence>
<dbReference type="Pfam" id="PF18052">
    <property type="entry name" value="Rx_N"/>
    <property type="match status" value="1"/>
</dbReference>
<evidence type="ECO:0000313" key="7">
    <source>
        <dbReference type="EMBL" id="GJN23693.1"/>
    </source>
</evidence>
<dbReference type="Proteomes" id="UP001054889">
    <property type="component" value="Unassembled WGS sequence"/>
</dbReference>
<keyword evidence="8" id="KW-1185">Reference proteome</keyword>
<keyword evidence="5" id="KW-0611">Plant defense</keyword>
<dbReference type="Gene3D" id="1.20.5.4130">
    <property type="match status" value="1"/>
</dbReference>
<dbReference type="InterPro" id="IPR041118">
    <property type="entry name" value="Rx_N"/>
</dbReference>
<evidence type="ECO:0000313" key="8">
    <source>
        <dbReference type="Proteomes" id="UP001054889"/>
    </source>
</evidence>
<dbReference type="PANTHER" id="PTHR33377">
    <property type="entry name" value="OS10G0134700 PROTEIN-RELATED"/>
    <property type="match status" value="1"/>
</dbReference>
<dbReference type="AlphaFoldDB" id="A0AAV5EMU1"/>
<evidence type="ECO:0000256" key="2">
    <source>
        <dbReference type="ARBA" id="ARBA00022614"/>
    </source>
</evidence>
<sequence>MAEMVQAVMSRLGSMLTDIAKEEVEKLLSVPGEIAKLQRTLLDLSSIIADAERRRIRESAVERWLKELRDAMYETDDILDEYKIMKAEENASSSMHMTKRLKTSAACFSIQRNMGRRIHALNQRLEDIEVRSSRFGFVSHAISSISTYGCQQIKSSRRTAPGIDPSDGVERILKKIRE</sequence>
<name>A0AAV5EMU1_ELECO</name>
<protein>
    <recommendedName>
        <fullName evidence="6">Disease resistance N-terminal domain-containing protein</fullName>
    </recommendedName>
</protein>
<keyword evidence="4" id="KW-0547">Nucleotide-binding</keyword>
<reference evidence="7" key="2">
    <citation type="submission" date="2021-12" db="EMBL/GenBank/DDBJ databases">
        <title>Resequencing data analysis of finger millet.</title>
        <authorList>
            <person name="Hatakeyama M."/>
            <person name="Aluri S."/>
            <person name="Balachadran M.T."/>
            <person name="Sivarajan S.R."/>
            <person name="Poveda L."/>
            <person name="Shimizu-Inatsugi R."/>
            <person name="Schlapbach R."/>
            <person name="Sreeman S.M."/>
            <person name="Shimizu K.K."/>
        </authorList>
    </citation>
    <scope>NUCLEOTIDE SEQUENCE</scope>
</reference>
<evidence type="ECO:0000256" key="4">
    <source>
        <dbReference type="ARBA" id="ARBA00022741"/>
    </source>
</evidence>
<proteinExistence type="inferred from homology"/>
<comment type="similarity">
    <text evidence="1">Belongs to the disease resistance NB-LRR family.</text>
</comment>
<comment type="caution">
    <text evidence="7">The sequence shown here is derived from an EMBL/GenBank/DDBJ whole genome shotgun (WGS) entry which is preliminary data.</text>
</comment>
<feature type="domain" description="Disease resistance N-terminal" evidence="6">
    <location>
        <begin position="8"/>
        <end position="93"/>
    </location>
</feature>
<keyword evidence="3" id="KW-0677">Repeat</keyword>
<dbReference type="PANTHER" id="PTHR33377:SF62">
    <property type="entry name" value="OS10G0133166 PROTEIN"/>
    <property type="match status" value="1"/>
</dbReference>
<evidence type="ECO:0000256" key="1">
    <source>
        <dbReference type="ARBA" id="ARBA00008894"/>
    </source>
</evidence>